<keyword evidence="2" id="KW-0249">Electron transport</keyword>
<dbReference type="AlphaFoldDB" id="A0A5E4UXM6"/>
<dbReference type="GO" id="GO:0009055">
    <property type="term" value="F:electron transfer activity"/>
    <property type="evidence" value="ECO:0007669"/>
    <property type="project" value="InterPro"/>
</dbReference>
<organism evidence="3 4">
    <name type="scientific">Pandoraea terrae</name>
    <dbReference type="NCBI Taxonomy" id="1537710"/>
    <lineage>
        <taxon>Bacteria</taxon>
        <taxon>Pseudomonadati</taxon>
        <taxon>Pseudomonadota</taxon>
        <taxon>Betaproteobacteria</taxon>
        <taxon>Burkholderiales</taxon>
        <taxon>Burkholderiaceae</taxon>
        <taxon>Pandoraea</taxon>
    </lineage>
</organism>
<reference evidence="3 4" key="1">
    <citation type="submission" date="2019-08" db="EMBL/GenBank/DDBJ databases">
        <authorList>
            <person name="Peeters C."/>
        </authorList>
    </citation>
    <scope>NUCLEOTIDE SEQUENCE [LARGE SCALE GENOMIC DNA]</scope>
    <source>
        <strain evidence="3 4">LMG 30175</strain>
    </source>
</reference>
<keyword evidence="1" id="KW-0813">Transport</keyword>
<protein>
    <submittedName>
        <fullName evidence="3">Electron transfer flavoprotein subunit beta</fullName>
    </submittedName>
</protein>
<dbReference type="InterPro" id="IPR014729">
    <property type="entry name" value="Rossmann-like_a/b/a_fold"/>
</dbReference>
<dbReference type="SUPFAM" id="SSF52402">
    <property type="entry name" value="Adenine nucleotide alpha hydrolases-like"/>
    <property type="match status" value="1"/>
</dbReference>
<keyword evidence="4" id="KW-1185">Reference proteome</keyword>
<dbReference type="PANTHER" id="PTHR21294">
    <property type="entry name" value="ELECTRON TRANSFER FLAVOPROTEIN BETA-SUBUNIT"/>
    <property type="match status" value="1"/>
</dbReference>
<dbReference type="EMBL" id="CABPRZ010000008">
    <property type="protein sequence ID" value="VVE04772.1"/>
    <property type="molecule type" value="Genomic_DNA"/>
</dbReference>
<evidence type="ECO:0000313" key="3">
    <source>
        <dbReference type="EMBL" id="VVE04772.1"/>
    </source>
</evidence>
<evidence type="ECO:0000256" key="2">
    <source>
        <dbReference type="ARBA" id="ARBA00022982"/>
    </source>
</evidence>
<proteinExistence type="predicted"/>
<evidence type="ECO:0000313" key="4">
    <source>
        <dbReference type="Proteomes" id="UP000414233"/>
    </source>
</evidence>
<accession>A0A5E4UXM6</accession>
<evidence type="ECO:0000256" key="1">
    <source>
        <dbReference type="ARBA" id="ARBA00022448"/>
    </source>
</evidence>
<dbReference type="Gene3D" id="3.40.50.620">
    <property type="entry name" value="HUPs"/>
    <property type="match status" value="1"/>
</dbReference>
<gene>
    <name evidence="3" type="ORF">PTE30175_02250</name>
</gene>
<dbReference type="PANTHER" id="PTHR21294:SF8">
    <property type="entry name" value="ELECTRON TRANSFER FLAVOPROTEIN SUBUNIT BETA"/>
    <property type="match status" value="1"/>
</dbReference>
<dbReference type="InterPro" id="IPR012255">
    <property type="entry name" value="ETF_b"/>
</dbReference>
<sequence>MKVIAAVKRVVDYNVKVRAKSDRTGVDIGNAKMSINPFDEIAVEAAVPMKEAGAGS</sequence>
<dbReference type="Proteomes" id="UP000414233">
    <property type="component" value="Unassembled WGS sequence"/>
</dbReference>
<name>A0A5E4UXM6_9BURK</name>